<dbReference type="InterPro" id="IPR037401">
    <property type="entry name" value="SnoaL-like"/>
</dbReference>
<evidence type="ECO:0000313" key="2">
    <source>
        <dbReference type="EMBL" id="SDF65915.1"/>
    </source>
</evidence>
<organism evidence="2 3">
    <name type="scientific">Blastococcus aurantiacus</name>
    <dbReference type="NCBI Taxonomy" id="1550231"/>
    <lineage>
        <taxon>Bacteria</taxon>
        <taxon>Bacillati</taxon>
        <taxon>Actinomycetota</taxon>
        <taxon>Actinomycetes</taxon>
        <taxon>Geodermatophilales</taxon>
        <taxon>Geodermatophilaceae</taxon>
        <taxon>Blastococcus</taxon>
    </lineage>
</organism>
<protein>
    <submittedName>
        <fullName evidence="2">SnoaL-like domain-containing protein</fullName>
    </submittedName>
</protein>
<sequence length="127" mass="13441">MTAEASLESVAAYGAAWVEPDATARLALLEQAWAADAVYCDPLAVVPGREALSDHIGQFLTAMPGGRIEVTSEPVRHHDSAFFRWSLTDAEGATVMTGFDVVQLDPAGRIARLTGFFDSDTGTAPTS</sequence>
<dbReference type="Pfam" id="PF12680">
    <property type="entry name" value="SnoaL_2"/>
    <property type="match status" value="1"/>
</dbReference>
<evidence type="ECO:0000259" key="1">
    <source>
        <dbReference type="Pfam" id="PF12680"/>
    </source>
</evidence>
<dbReference type="InterPro" id="IPR032710">
    <property type="entry name" value="NTF2-like_dom_sf"/>
</dbReference>
<dbReference type="SUPFAM" id="SSF54427">
    <property type="entry name" value="NTF2-like"/>
    <property type="match status" value="1"/>
</dbReference>
<accession>A0A1G7MVR0</accession>
<dbReference type="STRING" id="1550231.SAMN05660662_2956"/>
<dbReference type="EMBL" id="FNBT01000005">
    <property type="protein sequence ID" value="SDF65915.1"/>
    <property type="molecule type" value="Genomic_DNA"/>
</dbReference>
<dbReference type="Proteomes" id="UP000199406">
    <property type="component" value="Unassembled WGS sequence"/>
</dbReference>
<gene>
    <name evidence="2" type="ORF">SAMN05660662_2956</name>
</gene>
<keyword evidence="3" id="KW-1185">Reference proteome</keyword>
<reference evidence="3" key="1">
    <citation type="submission" date="2016-10" db="EMBL/GenBank/DDBJ databases">
        <authorList>
            <person name="Varghese N."/>
            <person name="Submissions S."/>
        </authorList>
    </citation>
    <scope>NUCLEOTIDE SEQUENCE [LARGE SCALE GENOMIC DNA]</scope>
    <source>
        <strain evidence="3">DSM 44268</strain>
    </source>
</reference>
<proteinExistence type="predicted"/>
<dbReference type="RefSeq" id="WP_091768039.1">
    <property type="nucleotide sequence ID" value="NZ_FNBT01000005.1"/>
</dbReference>
<feature type="domain" description="SnoaL-like" evidence="1">
    <location>
        <begin position="23"/>
        <end position="112"/>
    </location>
</feature>
<name>A0A1G7MVR0_9ACTN</name>
<evidence type="ECO:0000313" key="3">
    <source>
        <dbReference type="Proteomes" id="UP000199406"/>
    </source>
</evidence>
<dbReference type="Gene3D" id="3.10.450.50">
    <property type="match status" value="1"/>
</dbReference>
<dbReference type="AlphaFoldDB" id="A0A1G7MVR0"/>
<dbReference type="OrthoDB" id="9808719at2"/>